<evidence type="ECO:0000256" key="7">
    <source>
        <dbReference type="ARBA" id="ARBA00022619"/>
    </source>
</evidence>
<feature type="domain" description="Lumazine-binding" evidence="12">
    <location>
        <begin position="98"/>
        <end position="194"/>
    </location>
</feature>
<evidence type="ECO:0000313" key="14">
    <source>
        <dbReference type="Proteomes" id="UP000292648"/>
    </source>
</evidence>
<organism evidence="13 14">
    <name type="scientific">Lactiplantibacillus paraplantarum</name>
    <dbReference type="NCBI Taxonomy" id="60520"/>
    <lineage>
        <taxon>Bacteria</taxon>
        <taxon>Bacillati</taxon>
        <taxon>Bacillota</taxon>
        <taxon>Bacilli</taxon>
        <taxon>Lactobacillales</taxon>
        <taxon>Lactobacillaceae</taxon>
        <taxon>Lactiplantibacillus</taxon>
    </lineage>
</organism>
<dbReference type="NCBIfam" id="NF009566">
    <property type="entry name" value="PRK13020.1"/>
    <property type="match status" value="1"/>
</dbReference>
<dbReference type="AlphaFoldDB" id="A0A4Q9Y1Y6"/>
<comment type="catalytic activity">
    <reaction evidence="1">
        <text>2 6,7-dimethyl-8-(1-D-ribityl)lumazine + H(+) = 5-amino-6-(D-ribitylamino)uracil + riboflavin</text>
        <dbReference type="Rhea" id="RHEA:20772"/>
        <dbReference type="ChEBI" id="CHEBI:15378"/>
        <dbReference type="ChEBI" id="CHEBI:15934"/>
        <dbReference type="ChEBI" id="CHEBI:57986"/>
        <dbReference type="ChEBI" id="CHEBI:58201"/>
        <dbReference type="EC" id="2.5.1.9"/>
    </reaction>
</comment>
<evidence type="ECO:0000256" key="3">
    <source>
        <dbReference type="ARBA" id="ARBA00004887"/>
    </source>
</evidence>
<dbReference type="GO" id="GO:0009231">
    <property type="term" value="P:riboflavin biosynthetic process"/>
    <property type="evidence" value="ECO:0007669"/>
    <property type="project" value="UniProtKB-KW"/>
</dbReference>
<dbReference type="InterPro" id="IPR001783">
    <property type="entry name" value="Lumazine-bd"/>
</dbReference>
<evidence type="ECO:0000313" key="13">
    <source>
        <dbReference type="EMBL" id="TBX44882.1"/>
    </source>
</evidence>
<accession>A0A4Q9Y1Y6</accession>
<name>A0A4Q9Y1Y6_9LACO</name>
<evidence type="ECO:0000256" key="10">
    <source>
        <dbReference type="NCBIfam" id="TIGR00187"/>
    </source>
</evidence>
<comment type="pathway">
    <text evidence="3">Cofactor biosynthesis; riboflavin biosynthesis; riboflavin from 2-hydroxy-3-oxobutyl phosphate and 5-amino-6-(D-ribitylamino)uracil: step 2/2.</text>
</comment>
<feature type="domain" description="Lumazine-binding" evidence="12">
    <location>
        <begin position="1"/>
        <end position="97"/>
    </location>
</feature>
<evidence type="ECO:0000256" key="6">
    <source>
        <dbReference type="ARBA" id="ARBA00013950"/>
    </source>
</evidence>
<evidence type="ECO:0000256" key="4">
    <source>
        <dbReference type="ARBA" id="ARBA00011233"/>
    </source>
</evidence>
<dbReference type="GeneID" id="79807036"/>
<comment type="subunit">
    <text evidence="4">Homotrimer.</text>
</comment>
<evidence type="ECO:0000256" key="2">
    <source>
        <dbReference type="ARBA" id="ARBA00002803"/>
    </source>
</evidence>
<evidence type="ECO:0000256" key="5">
    <source>
        <dbReference type="ARBA" id="ARBA00012827"/>
    </source>
</evidence>
<evidence type="ECO:0000256" key="9">
    <source>
        <dbReference type="ARBA" id="ARBA00022737"/>
    </source>
</evidence>
<dbReference type="FunFam" id="2.40.30.20:FF:000004">
    <property type="entry name" value="Riboflavin synthase, alpha subunit"/>
    <property type="match status" value="1"/>
</dbReference>
<keyword evidence="7" id="KW-0686">Riboflavin biosynthesis</keyword>
<dbReference type="InterPro" id="IPR017938">
    <property type="entry name" value="Riboflavin_synthase-like_b-brl"/>
</dbReference>
<evidence type="ECO:0000256" key="1">
    <source>
        <dbReference type="ARBA" id="ARBA00000968"/>
    </source>
</evidence>
<evidence type="ECO:0000256" key="11">
    <source>
        <dbReference type="PROSITE-ProRule" id="PRU00524"/>
    </source>
</evidence>
<dbReference type="SUPFAM" id="SSF63380">
    <property type="entry name" value="Riboflavin synthase domain-like"/>
    <property type="match status" value="2"/>
</dbReference>
<comment type="caution">
    <text evidence="13">The sequence shown here is derived from an EMBL/GenBank/DDBJ whole genome shotgun (WGS) entry which is preliminary data.</text>
</comment>
<dbReference type="NCBIfam" id="NF006767">
    <property type="entry name" value="PRK09289.1"/>
    <property type="match status" value="1"/>
</dbReference>
<dbReference type="GO" id="GO:0004746">
    <property type="term" value="F:riboflavin synthase activity"/>
    <property type="evidence" value="ECO:0007669"/>
    <property type="project" value="UniProtKB-UniRule"/>
</dbReference>
<dbReference type="EC" id="2.5.1.9" evidence="5 10"/>
<reference evidence="13 14" key="1">
    <citation type="submission" date="2019-01" db="EMBL/GenBank/DDBJ databases">
        <title>Draft genome sequence of Lactobacillus paraplantarum OSY-TC318, a Producer of the novel lantibiotic Paraplantaracin TC318.</title>
        <authorList>
            <person name="Hussein W.E."/>
            <person name="Huang E."/>
            <person name="Yousef A.E."/>
        </authorList>
    </citation>
    <scope>NUCLEOTIDE SEQUENCE [LARGE SCALE GENOMIC DNA]</scope>
    <source>
        <strain evidence="13 14">OSY-TC318</strain>
    </source>
</reference>
<evidence type="ECO:0000256" key="8">
    <source>
        <dbReference type="ARBA" id="ARBA00022679"/>
    </source>
</evidence>
<dbReference type="InterPro" id="IPR026017">
    <property type="entry name" value="Lumazine-bd_dom"/>
</dbReference>
<dbReference type="EMBL" id="SEHH01000051">
    <property type="protein sequence ID" value="TBX44882.1"/>
    <property type="molecule type" value="Genomic_DNA"/>
</dbReference>
<keyword evidence="8 13" id="KW-0808">Transferase</keyword>
<dbReference type="PANTHER" id="PTHR21098:SF12">
    <property type="entry name" value="RIBOFLAVIN SYNTHASE"/>
    <property type="match status" value="1"/>
</dbReference>
<dbReference type="CDD" id="cd00402">
    <property type="entry name" value="Riboflavin_synthase_like"/>
    <property type="match status" value="1"/>
</dbReference>
<dbReference type="PROSITE" id="PS51177">
    <property type="entry name" value="LUMAZINE_BIND"/>
    <property type="match status" value="2"/>
</dbReference>
<dbReference type="Proteomes" id="UP000292648">
    <property type="component" value="Unassembled WGS sequence"/>
</dbReference>
<gene>
    <name evidence="13" type="ORF">EUZ87_06150</name>
</gene>
<evidence type="ECO:0000259" key="12">
    <source>
        <dbReference type="PROSITE" id="PS51177"/>
    </source>
</evidence>
<dbReference type="FunFam" id="2.40.30.20:FF:000003">
    <property type="entry name" value="Riboflavin synthase, alpha subunit"/>
    <property type="match status" value="1"/>
</dbReference>
<comment type="function">
    <text evidence="2">Catalyzes the dismutation of two molecules of 6,7-dimethyl-8-ribityllumazine, resulting in the formation of riboflavin and 5-amino-6-(D-ribitylamino)uracil.</text>
</comment>
<feature type="repeat" description="Lumazine-binding" evidence="11">
    <location>
        <begin position="1"/>
        <end position="97"/>
    </location>
</feature>
<dbReference type="NCBIfam" id="TIGR00187">
    <property type="entry name" value="ribE"/>
    <property type="match status" value="1"/>
</dbReference>
<sequence length="200" mass="21436">MFSGIVQTKGRVSQVHQQALEMTLTITAPTIVTPSLKIGDSIAINGICLTVTILQPDAFSVAVMPETMRRTNLMALVVGSQVNLERALQVNDHLDGHIVQGHVDYCGRVQQCVPDAHALRLLISLPSAYRALVVTKGSITIDGVSLTVVTATDTAFEVDLIPHSQAVTTLSNLQVGDMVNVETDILGKYLARQLALEGSH</sequence>
<keyword evidence="9" id="KW-0677">Repeat</keyword>
<dbReference type="RefSeq" id="WP_131509697.1">
    <property type="nucleotide sequence ID" value="NZ_CP118745.1"/>
</dbReference>
<dbReference type="Pfam" id="PF00677">
    <property type="entry name" value="Lum_binding"/>
    <property type="match status" value="2"/>
</dbReference>
<dbReference type="Gene3D" id="2.40.30.20">
    <property type="match status" value="2"/>
</dbReference>
<dbReference type="PIRSF" id="PIRSF000498">
    <property type="entry name" value="Riboflavin_syn_A"/>
    <property type="match status" value="1"/>
</dbReference>
<dbReference type="PANTHER" id="PTHR21098">
    <property type="entry name" value="RIBOFLAVIN SYNTHASE ALPHA CHAIN"/>
    <property type="match status" value="1"/>
</dbReference>
<protein>
    <recommendedName>
        <fullName evidence="6 10">Riboflavin synthase</fullName>
        <ecNumber evidence="5 10">2.5.1.9</ecNumber>
    </recommendedName>
</protein>
<feature type="repeat" description="Lumazine-binding" evidence="11">
    <location>
        <begin position="98"/>
        <end position="194"/>
    </location>
</feature>
<proteinExistence type="predicted"/>
<dbReference type="InterPro" id="IPR023366">
    <property type="entry name" value="ATP_synth_asu-like_sf"/>
</dbReference>